<proteinExistence type="predicted"/>
<comment type="caution">
    <text evidence="4">The sequence shown here is derived from an EMBL/GenBank/DDBJ whole genome shotgun (WGS) entry which is preliminary data.</text>
</comment>
<organism evidence="4 5">
    <name type="scientific">Fusarium heterosporum</name>
    <dbReference type="NCBI Taxonomy" id="42747"/>
    <lineage>
        <taxon>Eukaryota</taxon>
        <taxon>Fungi</taxon>
        <taxon>Dikarya</taxon>
        <taxon>Ascomycota</taxon>
        <taxon>Pezizomycotina</taxon>
        <taxon>Sordariomycetes</taxon>
        <taxon>Hypocreomycetidae</taxon>
        <taxon>Hypocreales</taxon>
        <taxon>Nectriaceae</taxon>
        <taxon>Fusarium</taxon>
        <taxon>Fusarium heterosporum species complex</taxon>
    </lineage>
</organism>
<feature type="compositionally biased region" description="Acidic residues" evidence="1">
    <location>
        <begin position="569"/>
        <end position="592"/>
    </location>
</feature>
<feature type="region of interest" description="Disordered" evidence="1">
    <location>
        <begin position="567"/>
        <end position="592"/>
    </location>
</feature>
<keyword evidence="5" id="KW-1185">Reference proteome</keyword>
<keyword evidence="2" id="KW-0732">Signal</keyword>
<protein>
    <recommendedName>
        <fullName evidence="3">Secreted protein CSS2 C-terminal domain-containing protein</fullName>
    </recommendedName>
</protein>
<reference evidence="4 5" key="1">
    <citation type="submission" date="2020-05" db="EMBL/GenBank/DDBJ databases">
        <title>Identification and distribution of gene clusters putatively required for synthesis of sphingolipid metabolism inhibitors in phylogenetically diverse species of the filamentous fungus Fusarium.</title>
        <authorList>
            <person name="Kim H.-S."/>
            <person name="Busman M."/>
            <person name="Brown D.W."/>
            <person name="Divon H."/>
            <person name="Uhlig S."/>
            <person name="Proctor R.H."/>
        </authorList>
    </citation>
    <scope>NUCLEOTIDE SEQUENCE [LARGE SCALE GENOMIC DNA]</scope>
    <source>
        <strain evidence="4 5">NRRL 20693</strain>
    </source>
</reference>
<accession>A0A8H5WJR6</accession>
<dbReference type="Pfam" id="PF20521">
    <property type="entry name" value="DUF6736"/>
    <property type="match status" value="1"/>
</dbReference>
<dbReference type="EMBL" id="JAAGWQ010000195">
    <property type="protein sequence ID" value="KAF5660544.1"/>
    <property type="molecule type" value="Genomic_DNA"/>
</dbReference>
<sequence>MVNTKRVFSAFLTVGLVRASSALYDQTNNRADYSPLGIFNTIYDAFSGMIKSKDTPDVCFLSASFDSNGEEVDGYSYFVNEFSNDCKMASDKDLVQEAVKKCANSLSSNGALVGCCKSVKGDGWAGELSLPLACLEMENLRLTHAIFANLSYINTFLFTRIQLQTTRASLKSLQGTDLSRVANFARILTFVTPPSWMLPRQTFENIVNDCSIKDQVDYTETQMDSKYVTYMEAAKDSQIILDEDSTIREVWVEALQIFGPGLHRICLWSKDCTHSDLPGQLPPHLHNHDVHEYACNYASAISGDRLFATVMSCLAASGIAVPDLEVTLDMTGRFQCTKIPGWDDLDLSALHALKIHLHVPEIFSWLQHMDIPGALPCLTFTTSGNRASNIIQSLVDKCHSTLSHLELSGEGAVGWPTQHLTYDLGALQAFDYWMDTVQPPLLADAITRMPGLTHFQIGCVKHLVREGCSYADWRHILDAIRDHPNVVGANPKGLSVSLRGLECGSRTQLLYEGVICRDNNIATERHGPRPEGKTRSGFLVDEGYALERHLYGEVAFEDNYGLRHAFDDWGSEVDSDSEEDDEPGDGLEQEGS</sequence>
<evidence type="ECO:0000313" key="4">
    <source>
        <dbReference type="EMBL" id="KAF5660544.1"/>
    </source>
</evidence>
<feature type="chain" id="PRO_5034500966" description="Secreted protein CSS2 C-terminal domain-containing protein" evidence="2">
    <location>
        <begin position="23"/>
        <end position="592"/>
    </location>
</feature>
<dbReference type="Proteomes" id="UP000567885">
    <property type="component" value="Unassembled WGS sequence"/>
</dbReference>
<dbReference type="AlphaFoldDB" id="A0A8H5WJR6"/>
<dbReference type="OrthoDB" id="5010675at2759"/>
<name>A0A8H5WJR6_FUSHE</name>
<gene>
    <name evidence="4" type="ORF">FHETE_8884</name>
</gene>
<evidence type="ECO:0000256" key="2">
    <source>
        <dbReference type="SAM" id="SignalP"/>
    </source>
</evidence>
<evidence type="ECO:0000259" key="3">
    <source>
        <dbReference type="Pfam" id="PF20521"/>
    </source>
</evidence>
<evidence type="ECO:0000313" key="5">
    <source>
        <dbReference type="Proteomes" id="UP000567885"/>
    </source>
</evidence>
<feature type="signal peptide" evidence="2">
    <location>
        <begin position="1"/>
        <end position="22"/>
    </location>
</feature>
<feature type="domain" description="Secreted protein CSS2 C-terminal" evidence="3">
    <location>
        <begin position="39"/>
        <end position="130"/>
    </location>
</feature>
<evidence type="ECO:0000256" key="1">
    <source>
        <dbReference type="SAM" id="MobiDB-lite"/>
    </source>
</evidence>
<dbReference type="InterPro" id="IPR046624">
    <property type="entry name" value="CSS2_C"/>
</dbReference>